<organism evidence="2 3">
    <name type="scientific">Haematococcus lacustris</name>
    <name type="common">Green alga</name>
    <name type="synonym">Haematococcus pluvialis</name>
    <dbReference type="NCBI Taxonomy" id="44745"/>
    <lineage>
        <taxon>Eukaryota</taxon>
        <taxon>Viridiplantae</taxon>
        <taxon>Chlorophyta</taxon>
        <taxon>core chlorophytes</taxon>
        <taxon>Chlorophyceae</taxon>
        <taxon>CS clade</taxon>
        <taxon>Chlamydomonadales</taxon>
        <taxon>Haematococcaceae</taxon>
        <taxon>Haematococcus</taxon>
    </lineage>
</organism>
<gene>
    <name evidence="2" type="ORF">HaLaN_00838</name>
</gene>
<reference evidence="2 3" key="1">
    <citation type="submission" date="2020-02" db="EMBL/GenBank/DDBJ databases">
        <title>Draft genome sequence of Haematococcus lacustris strain NIES-144.</title>
        <authorList>
            <person name="Morimoto D."/>
            <person name="Nakagawa S."/>
            <person name="Yoshida T."/>
            <person name="Sawayama S."/>
        </authorList>
    </citation>
    <scope>NUCLEOTIDE SEQUENCE [LARGE SCALE GENOMIC DNA]</scope>
    <source>
        <strain evidence="2 3">NIES-144</strain>
    </source>
</reference>
<protein>
    <submittedName>
        <fullName evidence="2">Uncharacterized protein</fullName>
    </submittedName>
</protein>
<dbReference type="Proteomes" id="UP000485058">
    <property type="component" value="Unassembled WGS sequence"/>
</dbReference>
<name>A0A699YJV7_HAELA</name>
<accession>A0A699YJV7</accession>
<comment type="caution">
    <text evidence="2">The sequence shown here is derived from an EMBL/GenBank/DDBJ whole genome shotgun (WGS) entry which is preliminary data.</text>
</comment>
<feature type="compositionally biased region" description="Polar residues" evidence="1">
    <location>
        <begin position="100"/>
        <end position="110"/>
    </location>
</feature>
<dbReference type="EMBL" id="BLLF01000029">
    <property type="protein sequence ID" value="GFH06239.1"/>
    <property type="molecule type" value="Genomic_DNA"/>
</dbReference>
<sequence length="299" mass="31678">MLPSEVQEFKLNKIKTVLRFGNSDVAEAQFPSGPLRMAAHRRMMSKVKPGSFVSTPGAEAEVSDPFVAYGQPPLPVKHLQPLKGSRRVTHGPAGSERLHGSTTASSTFLTQGLPGSGAGEGSAGSGDEVHHGTSPLQGPGSERYAGEQEGPSDGSDSEEPGIDKQGSSAILPNGMPAPAHARGPGFQPLTVPAVPMRGDEDNPVYTWHNHFVKVRHAGRAALQQALWERAEGRFRARTVGPMAANLSSILMADLDIVRGQQQPYASPGSSPLSPYVKMDASWEALQKRAQVAARAAQQL</sequence>
<feature type="non-terminal residue" evidence="2">
    <location>
        <position position="299"/>
    </location>
</feature>
<dbReference type="AlphaFoldDB" id="A0A699YJV7"/>
<feature type="region of interest" description="Disordered" evidence="1">
    <location>
        <begin position="75"/>
        <end position="188"/>
    </location>
</feature>
<feature type="non-terminal residue" evidence="2">
    <location>
        <position position="1"/>
    </location>
</feature>
<feature type="compositionally biased region" description="Gly residues" evidence="1">
    <location>
        <begin position="114"/>
        <end position="124"/>
    </location>
</feature>
<proteinExistence type="predicted"/>
<evidence type="ECO:0000313" key="2">
    <source>
        <dbReference type="EMBL" id="GFH06239.1"/>
    </source>
</evidence>
<evidence type="ECO:0000256" key="1">
    <source>
        <dbReference type="SAM" id="MobiDB-lite"/>
    </source>
</evidence>
<evidence type="ECO:0000313" key="3">
    <source>
        <dbReference type="Proteomes" id="UP000485058"/>
    </source>
</evidence>
<keyword evidence="3" id="KW-1185">Reference proteome</keyword>